<reference evidence="2 3" key="1">
    <citation type="submission" date="2019-05" db="EMBL/GenBank/DDBJ databases">
        <title>Another draft genome of Portunus trituberculatus and its Hox gene families provides insights of decapod evolution.</title>
        <authorList>
            <person name="Jeong J.-H."/>
            <person name="Song I."/>
            <person name="Kim S."/>
            <person name="Choi T."/>
            <person name="Kim D."/>
            <person name="Ryu S."/>
            <person name="Kim W."/>
        </authorList>
    </citation>
    <scope>NUCLEOTIDE SEQUENCE [LARGE SCALE GENOMIC DNA]</scope>
    <source>
        <tissue evidence="2">Muscle</tissue>
    </source>
</reference>
<feature type="region of interest" description="Disordered" evidence="1">
    <location>
        <begin position="1"/>
        <end position="20"/>
    </location>
</feature>
<evidence type="ECO:0000256" key="1">
    <source>
        <dbReference type="SAM" id="MobiDB-lite"/>
    </source>
</evidence>
<keyword evidence="3" id="KW-1185">Reference proteome</keyword>
<dbReference type="AlphaFoldDB" id="A0A5B7JUY5"/>
<comment type="caution">
    <text evidence="2">The sequence shown here is derived from an EMBL/GenBank/DDBJ whole genome shotgun (WGS) entry which is preliminary data.</text>
</comment>
<dbReference type="EMBL" id="VSRR010107528">
    <property type="protein sequence ID" value="MPC96838.1"/>
    <property type="molecule type" value="Genomic_DNA"/>
</dbReference>
<dbReference type="Proteomes" id="UP000324222">
    <property type="component" value="Unassembled WGS sequence"/>
</dbReference>
<sequence>MGRTGVIAAGDRGRSGSSGCHRVPSHRYFVLKLLAPAVEVKTG</sequence>
<organism evidence="2 3">
    <name type="scientific">Portunus trituberculatus</name>
    <name type="common">Swimming crab</name>
    <name type="synonym">Neptunus trituberculatus</name>
    <dbReference type="NCBI Taxonomy" id="210409"/>
    <lineage>
        <taxon>Eukaryota</taxon>
        <taxon>Metazoa</taxon>
        <taxon>Ecdysozoa</taxon>
        <taxon>Arthropoda</taxon>
        <taxon>Crustacea</taxon>
        <taxon>Multicrustacea</taxon>
        <taxon>Malacostraca</taxon>
        <taxon>Eumalacostraca</taxon>
        <taxon>Eucarida</taxon>
        <taxon>Decapoda</taxon>
        <taxon>Pleocyemata</taxon>
        <taxon>Brachyura</taxon>
        <taxon>Eubrachyura</taxon>
        <taxon>Portunoidea</taxon>
        <taxon>Portunidae</taxon>
        <taxon>Portuninae</taxon>
        <taxon>Portunus</taxon>
    </lineage>
</organism>
<evidence type="ECO:0000313" key="3">
    <source>
        <dbReference type="Proteomes" id="UP000324222"/>
    </source>
</evidence>
<gene>
    <name evidence="2" type="ORF">E2C01_092117</name>
</gene>
<protein>
    <submittedName>
        <fullName evidence="2">Uncharacterized protein</fullName>
    </submittedName>
</protein>
<proteinExistence type="predicted"/>
<accession>A0A5B7JUY5</accession>
<name>A0A5B7JUY5_PORTR</name>
<evidence type="ECO:0000313" key="2">
    <source>
        <dbReference type="EMBL" id="MPC96838.1"/>
    </source>
</evidence>